<organism evidence="2 3">
    <name type="scientific">Candidatus Woesebacteria bacterium RBG_16_42_24</name>
    <dbReference type="NCBI Taxonomy" id="1802485"/>
    <lineage>
        <taxon>Bacteria</taxon>
        <taxon>Candidatus Woeseibacteriota</taxon>
    </lineage>
</organism>
<dbReference type="Proteomes" id="UP000177382">
    <property type="component" value="Unassembled WGS sequence"/>
</dbReference>
<dbReference type="Gene3D" id="3.30.1490.300">
    <property type="match status" value="1"/>
</dbReference>
<accession>A0A1F7XK42</accession>
<dbReference type="PIRSF" id="PIRSF019169">
    <property type="entry name" value="PilM"/>
    <property type="match status" value="1"/>
</dbReference>
<dbReference type="InterPro" id="IPR003494">
    <property type="entry name" value="SHS2_FtsA"/>
</dbReference>
<dbReference type="SMART" id="SM00842">
    <property type="entry name" value="FtsA"/>
    <property type="match status" value="1"/>
</dbReference>
<evidence type="ECO:0000313" key="3">
    <source>
        <dbReference type="Proteomes" id="UP000177382"/>
    </source>
</evidence>
<dbReference type="NCBIfam" id="TIGR01175">
    <property type="entry name" value="pilM"/>
    <property type="match status" value="1"/>
</dbReference>
<dbReference type="Pfam" id="PF11104">
    <property type="entry name" value="PilM_2"/>
    <property type="match status" value="1"/>
</dbReference>
<sequence length="337" mass="36239">MSVGLDIGSKTIKIVELARDASGFKLRGSGVIGYSGNPPEHAQDDKELGSLATAIKKLHREANISSREIAVALPEPQVFTRAIKFPPLNDQEVASAVKWEAEQYIPIPVSEAVIQHQILERREAESPPEVLVLLVAAPKALIEKYIRVIELAGLNVVAVETELMALVRALAPPDQTVLLVDFGARSTDIAIAKNGQLAFTRSIPTAGEAFTRAVAQSLGVQVAQAEEYKRAYGFSESQLEGKIKSALDPVFTIINEEIKKAIHFYQAEEKGETPKSVIVSGGSSGLPEMIGAMTRSLNLEVVIGNPFAKVLVDPAVAKTVAPYAPLYPISVGLAMRR</sequence>
<dbReference type="STRING" id="1802485.A2V97_02025"/>
<dbReference type="InterPro" id="IPR043129">
    <property type="entry name" value="ATPase_NBD"/>
</dbReference>
<dbReference type="EMBL" id="MGFX01000006">
    <property type="protein sequence ID" value="OGM15386.1"/>
    <property type="molecule type" value="Genomic_DNA"/>
</dbReference>
<protein>
    <recommendedName>
        <fullName evidence="1">SHS2 domain-containing protein</fullName>
    </recommendedName>
</protein>
<gene>
    <name evidence="2" type="ORF">A2V97_02025</name>
</gene>
<dbReference type="AlphaFoldDB" id="A0A1F7XK42"/>
<feature type="domain" description="SHS2" evidence="1">
    <location>
        <begin position="2"/>
        <end position="170"/>
    </location>
</feature>
<evidence type="ECO:0000259" key="1">
    <source>
        <dbReference type="SMART" id="SM00842"/>
    </source>
</evidence>
<reference evidence="2 3" key="1">
    <citation type="journal article" date="2016" name="Nat. Commun.">
        <title>Thousands of microbial genomes shed light on interconnected biogeochemical processes in an aquifer system.</title>
        <authorList>
            <person name="Anantharaman K."/>
            <person name="Brown C.T."/>
            <person name="Hug L.A."/>
            <person name="Sharon I."/>
            <person name="Castelle C.J."/>
            <person name="Probst A.J."/>
            <person name="Thomas B.C."/>
            <person name="Singh A."/>
            <person name="Wilkins M.J."/>
            <person name="Karaoz U."/>
            <person name="Brodie E.L."/>
            <person name="Williams K.H."/>
            <person name="Hubbard S.S."/>
            <person name="Banfield J.F."/>
        </authorList>
    </citation>
    <scope>NUCLEOTIDE SEQUENCE [LARGE SCALE GENOMIC DNA]</scope>
</reference>
<dbReference type="SUPFAM" id="SSF53067">
    <property type="entry name" value="Actin-like ATPase domain"/>
    <property type="match status" value="2"/>
</dbReference>
<name>A0A1F7XK42_9BACT</name>
<dbReference type="CDD" id="cd24049">
    <property type="entry name" value="ASKHA_NBD_PilM"/>
    <property type="match status" value="1"/>
</dbReference>
<evidence type="ECO:0000313" key="2">
    <source>
        <dbReference type="EMBL" id="OGM15386.1"/>
    </source>
</evidence>
<dbReference type="InterPro" id="IPR005883">
    <property type="entry name" value="PilM"/>
</dbReference>
<comment type="caution">
    <text evidence="2">The sequence shown here is derived from an EMBL/GenBank/DDBJ whole genome shotgun (WGS) entry which is preliminary data.</text>
</comment>
<dbReference type="InterPro" id="IPR050696">
    <property type="entry name" value="FtsA/MreB"/>
</dbReference>
<dbReference type="GO" id="GO:0051301">
    <property type="term" value="P:cell division"/>
    <property type="evidence" value="ECO:0007669"/>
    <property type="project" value="InterPro"/>
</dbReference>
<dbReference type="PANTHER" id="PTHR32432:SF3">
    <property type="entry name" value="ETHANOLAMINE UTILIZATION PROTEIN EUTJ"/>
    <property type="match status" value="1"/>
</dbReference>
<proteinExistence type="predicted"/>
<dbReference type="Gene3D" id="3.30.420.40">
    <property type="match status" value="2"/>
</dbReference>
<dbReference type="PANTHER" id="PTHR32432">
    <property type="entry name" value="CELL DIVISION PROTEIN FTSA-RELATED"/>
    <property type="match status" value="1"/>
</dbReference>